<evidence type="ECO:0000313" key="2">
    <source>
        <dbReference type="EMBL" id="TDL17833.1"/>
    </source>
</evidence>
<dbReference type="Proteomes" id="UP000294933">
    <property type="component" value="Unassembled WGS sequence"/>
</dbReference>
<dbReference type="VEuPathDB" id="FungiDB:BD410DRAFT_533831"/>
<accession>A0A4Y7PQW6</accession>
<gene>
    <name evidence="2" type="ORF">BD410DRAFT_533831</name>
</gene>
<organism evidence="2 3">
    <name type="scientific">Rickenella mellea</name>
    <dbReference type="NCBI Taxonomy" id="50990"/>
    <lineage>
        <taxon>Eukaryota</taxon>
        <taxon>Fungi</taxon>
        <taxon>Dikarya</taxon>
        <taxon>Basidiomycota</taxon>
        <taxon>Agaricomycotina</taxon>
        <taxon>Agaricomycetes</taxon>
        <taxon>Hymenochaetales</taxon>
        <taxon>Rickenellaceae</taxon>
        <taxon>Rickenella</taxon>
    </lineage>
</organism>
<keyword evidence="3" id="KW-1185">Reference proteome</keyword>
<keyword evidence="1" id="KW-0472">Membrane</keyword>
<name>A0A4Y7PQW6_9AGAM</name>
<sequence length="151" mass="16995">MSTISDSRNPESHSAFDILGAISFAQGAITLATILTLAMFACMARKVNIRRRTARATFRVADFDKYTADLNPDEQVIINKYCRYILMCEPAGNGPAASSRNMQANDGKLAEKEVTVYEPVHVKFRRALWQNEADLEMAMRDIEEDNVQFIV</sequence>
<evidence type="ECO:0000313" key="3">
    <source>
        <dbReference type="Proteomes" id="UP000294933"/>
    </source>
</evidence>
<keyword evidence="1" id="KW-1133">Transmembrane helix</keyword>
<feature type="transmembrane region" description="Helical" evidence="1">
    <location>
        <begin position="18"/>
        <end position="42"/>
    </location>
</feature>
<evidence type="ECO:0000256" key="1">
    <source>
        <dbReference type="SAM" id="Phobius"/>
    </source>
</evidence>
<dbReference type="AlphaFoldDB" id="A0A4Y7PQW6"/>
<proteinExistence type="predicted"/>
<dbReference type="EMBL" id="ML170215">
    <property type="protein sequence ID" value="TDL17833.1"/>
    <property type="molecule type" value="Genomic_DNA"/>
</dbReference>
<reference evidence="2 3" key="1">
    <citation type="submission" date="2018-06" db="EMBL/GenBank/DDBJ databases">
        <title>A transcriptomic atlas of mushroom development highlights an independent origin of complex multicellularity.</title>
        <authorList>
            <consortium name="DOE Joint Genome Institute"/>
            <person name="Krizsan K."/>
            <person name="Almasi E."/>
            <person name="Merenyi Z."/>
            <person name="Sahu N."/>
            <person name="Viragh M."/>
            <person name="Koszo T."/>
            <person name="Mondo S."/>
            <person name="Kiss B."/>
            <person name="Balint B."/>
            <person name="Kues U."/>
            <person name="Barry K."/>
            <person name="Hegedus J.C."/>
            <person name="Henrissat B."/>
            <person name="Johnson J."/>
            <person name="Lipzen A."/>
            <person name="Ohm R."/>
            <person name="Nagy I."/>
            <person name="Pangilinan J."/>
            <person name="Yan J."/>
            <person name="Xiong Y."/>
            <person name="Grigoriev I.V."/>
            <person name="Hibbett D.S."/>
            <person name="Nagy L.G."/>
        </authorList>
    </citation>
    <scope>NUCLEOTIDE SEQUENCE [LARGE SCALE GENOMIC DNA]</scope>
    <source>
        <strain evidence="2 3">SZMC22713</strain>
    </source>
</reference>
<keyword evidence="1" id="KW-0812">Transmembrane</keyword>
<protein>
    <submittedName>
        <fullName evidence="2">Uncharacterized protein</fullName>
    </submittedName>
</protein>